<dbReference type="InterPro" id="IPR052219">
    <property type="entry name" value="Photolyase_Class-2"/>
</dbReference>
<evidence type="ECO:0000256" key="1">
    <source>
        <dbReference type="SAM" id="MobiDB-lite"/>
    </source>
</evidence>
<sequence length="483" mass="54143">MKLADFVVNGLKPDRLKWLRGESTANGGRHVLYYMQASLRTRYNYALHAAIKAANTLQQPLHVLFTVDTSAERMSERHMAFLLESLKDVHASLHAQKIPFHAVHCAHASSMTPVEAVAFASANASVVVTDHPYLRHERRRTEAFVAAVKVPVLQVEADVMIPVATISNHEEHNNGTIRPKIKKLMPNYLLPLPPLRYLKPTAVPDTWSPPLTPLDLSASVESLLAAASDVDVSVPRVSTYLGGETHAQATLEVFLRDKLLDYETERNKPEKDATSNLSPYLRYGNISPVDVALRVLATEGPEPAMTLSRNHMIDEMVVRRELAVNFLERAKTHDAYWNACQLDMMATGKMQGYLRQYWGKKILEWSATPEEGHAFAVVQNAKYNLDGYDPNGYAGVAWSFGKHDRVFSERPVYGTVRYMGARRLNDIFDMPAYIALVKQRCADAKLPHAQRNDTPPPAPTEHKKRRPRSRKKKTQTPPSGTAA</sequence>
<dbReference type="Gene3D" id="3.40.50.620">
    <property type="entry name" value="HUPs"/>
    <property type="match status" value="1"/>
</dbReference>
<feature type="compositionally biased region" description="Basic residues" evidence="1">
    <location>
        <begin position="462"/>
        <end position="474"/>
    </location>
</feature>
<dbReference type="SUPFAM" id="SSF52425">
    <property type="entry name" value="Cryptochrome/photolyase, N-terminal domain"/>
    <property type="match status" value="1"/>
</dbReference>
<evidence type="ECO:0000259" key="2">
    <source>
        <dbReference type="PROSITE" id="PS51645"/>
    </source>
</evidence>
<proteinExistence type="predicted"/>
<keyword evidence="4" id="KW-1185">Reference proteome</keyword>
<dbReference type="Proteomes" id="UP000030745">
    <property type="component" value="Unassembled WGS sequence"/>
</dbReference>
<dbReference type="GO" id="GO:0000719">
    <property type="term" value="P:photoreactive repair"/>
    <property type="evidence" value="ECO:0007669"/>
    <property type="project" value="TreeGrafter"/>
</dbReference>
<dbReference type="InterPro" id="IPR006050">
    <property type="entry name" value="DNA_photolyase_N"/>
</dbReference>
<accession>A0A067C7D3</accession>
<dbReference type="PROSITE" id="PS51645">
    <property type="entry name" value="PHR_CRY_ALPHA_BETA"/>
    <property type="match status" value="1"/>
</dbReference>
<organism evidence="3 4">
    <name type="scientific">Saprolegnia parasitica (strain CBS 223.65)</name>
    <dbReference type="NCBI Taxonomy" id="695850"/>
    <lineage>
        <taxon>Eukaryota</taxon>
        <taxon>Sar</taxon>
        <taxon>Stramenopiles</taxon>
        <taxon>Oomycota</taxon>
        <taxon>Saprolegniomycetes</taxon>
        <taxon>Saprolegniales</taxon>
        <taxon>Saprolegniaceae</taxon>
        <taxon>Saprolegnia</taxon>
    </lineage>
</organism>
<dbReference type="Gene3D" id="1.10.579.10">
    <property type="entry name" value="DNA Cyclobutane Dipyrimidine Photolyase, subunit A, domain 3"/>
    <property type="match status" value="1"/>
</dbReference>
<dbReference type="VEuPathDB" id="FungiDB:SPRG_20953"/>
<dbReference type="GeneID" id="24141913"/>
<feature type="domain" description="Photolyase/cryptochrome alpha/beta" evidence="2">
    <location>
        <begin position="29"/>
        <end position="163"/>
    </location>
</feature>
<protein>
    <recommendedName>
        <fullName evidence="2">Photolyase/cryptochrome alpha/beta domain-containing protein</fullName>
    </recommendedName>
</protein>
<feature type="region of interest" description="Disordered" evidence="1">
    <location>
        <begin position="445"/>
        <end position="483"/>
    </location>
</feature>
<dbReference type="SUPFAM" id="SSF48173">
    <property type="entry name" value="Cryptochrome/photolyase FAD-binding domain"/>
    <property type="match status" value="1"/>
</dbReference>
<dbReference type="InterPro" id="IPR014729">
    <property type="entry name" value="Rossmann-like_a/b/a_fold"/>
</dbReference>
<evidence type="ECO:0000313" key="4">
    <source>
        <dbReference type="Proteomes" id="UP000030745"/>
    </source>
</evidence>
<reference evidence="3 4" key="1">
    <citation type="journal article" date="2013" name="PLoS Genet.">
        <title>Distinctive expansion of potential virulence genes in the genome of the oomycete fish pathogen Saprolegnia parasitica.</title>
        <authorList>
            <person name="Jiang R.H."/>
            <person name="de Bruijn I."/>
            <person name="Haas B.J."/>
            <person name="Belmonte R."/>
            <person name="Lobach L."/>
            <person name="Christie J."/>
            <person name="van den Ackerveken G."/>
            <person name="Bottin A."/>
            <person name="Bulone V."/>
            <person name="Diaz-Moreno S.M."/>
            <person name="Dumas B."/>
            <person name="Fan L."/>
            <person name="Gaulin E."/>
            <person name="Govers F."/>
            <person name="Grenville-Briggs L.J."/>
            <person name="Horner N.R."/>
            <person name="Levin J.Z."/>
            <person name="Mammella M."/>
            <person name="Meijer H.J."/>
            <person name="Morris P."/>
            <person name="Nusbaum C."/>
            <person name="Oome S."/>
            <person name="Phillips A.J."/>
            <person name="van Rooyen D."/>
            <person name="Rzeszutek E."/>
            <person name="Saraiva M."/>
            <person name="Secombes C.J."/>
            <person name="Seidl M.F."/>
            <person name="Snel B."/>
            <person name="Stassen J.H."/>
            <person name="Sykes S."/>
            <person name="Tripathy S."/>
            <person name="van den Berg H."/>
            <person name="Vega-Arreguin J.C."/>
            <person name="Wawra S."/>
            <person name="Young S.K."/>
            <person name="Zeng Q."/>
            <person name="Dieguez-Uribeondo J."/>
            <person name="Russ C."/>
            <person name="Tyler B.M."/>
            <person name="van West P."/>
        </authorList>
    </citation>
    <scope>NUCLEOTIDE SEQUENCE [LARGE SCALE GENOMIC DNA]</scope>
    <source>
        <strain evidence="3 4">CBS 223.65</strain>
    </source>
</reference>
<dbReference type="PANTHER" id="PTHR10211">
    <property type="entry name" value="DEOXYRIBODIPYRIMIDINE PHOTOLYASE"/>
    <property type="match status" value="1"/>
</dbReference>
<dbReference type="Pfam" id="PF00875">
    <property type="entry name" value="DNA_photolyase"/>
    <property type="match status" value="1"/>
</dbReference>
<dbReference type="GO" id="GO:0003904">
    <property type="term" value="F:deoxyribodipyrimidine photo-lyase activity"/>
    <property type="evidence" value="ECO:0007669"/>
    <property type="project" value="TreeGrafter"/>
</dbReference>
<dbReference type="AlphaFoldDB" id="A0A067C7D3"/>
<dbReference type="EMBL" id="KK583264">
    <property type="protein sequence ID" value="KDO22677.1"/>
    <property type="molecule type" value="Genomic_DNA"/>
</dbReference>
<dbReference type="InterPro" id="IPR036134">
    <property type="entry name" value="Crypto/Photolyase_FAD-like_sf"/>
</dbReference>
<name>A0A067C7D3_SAPPC</name>
<evidence type="ECO:0000313" key="3">
    <source>
        <dbReference type="EMBL" id="KDO22677.1"/>
    </source>
</evidence>
<gene>
    <name evidence="3" type="ORF">SPRG_20953</name>
</gene>
<dbReference type="OMA" id="GMHDRAH"/>
<dbReference type="KEGG" id="spar:SPRG_20953"/>
<dbReference type="RefSeq" id="XP_012206627.1">
    <property type="nucleotide sequence ID" value="XM_012351237.1"/>
</dbReference>
<dbReference type="InterPro" id="IPR036155">
    <property type="entry name" value="Crypto/Photolyase_N_sf"/>
</dbReference>
<dbReference type="STRING" id="695850.A0A067C7D3"/>
<dbReference type="PANTHER" id="PTHR10211:SF0">
    <property type="entry name" value="DEOXYRIBODIPYRIMIDINE PHOTO-LYASE"/>
    <property type="match status" value="1"/>
</dbReference>
<dbReference type="OrthoDB" id="496749at2759"/>